<dbReference type="FunFam" id="2.30.38.10:FF:000001">
    <property type="entry name" value="Non-ribosomal peptide synthetase PvdI"/>
    <property type="match status" value="2"/>
</dbReference>
<dbReference type="CDD" id="cd19531">
    <property type="entry name" value="LCL_NRPS-like"/>
    <property type="match status" value="1"/>
</dbReference>
<accession>A0A3S8S0J1</accession>
<dbReference type="GO" id="GO:0008610">
    <property type="term" value="P:lipid biosynthetic process"/>
    <property type="evidence" value="ECO:0007669"/>
    <property type="project" value="UniProtKB-ARBA"/>
</dbReference>
<evidence type="ECO:0000256" key="2">
    <source>
        <dbReference type="ARBA" id="ARBA00006432"/>
    </source>
</evidence>
<feature type="domain" description="Carrier" evidence="9">
    <location>
        <begin position="961"/>
        <end position="1036"/>
    </location>
</feature>
<keyword evidence="4" id="KW-0597">Phosphoprotein</keyword>
<reference evidence="10 11" key="1">
    <citation type="submission" date="2018-11" db="EMBL/GenBank/DDBJ databases">
        <title>Genome sequencing of Paenibacillus lentus DSM25539(T).</title>
        <authorList>
            <person name="Kook J.-K."/>
            <person name="Park S.-N."/>
            <person name="Lim Y.K."/>
        </authorList>
    </citation>
    <scope>NUCLEOTIDE SEQUENCE [LARGE SCALE GENOMIC DNA]</scope>
    <source>
        <strain evidence="10 11">DSM 25539</strain>
    </source>
</reference>
<dbReference type="InterPro" id="IPR006162">
    <property type="entry name" value="Ppantetheine_attach_site"/>
</dbReference>
<dbReference type="FunFam" id="3.30.300.30:FF:000010">
    <property type="entry name" value="Enterobactin synthetase component F"/>
    <property type="match status" value="2"/>
</dbReference>
<evidence type="ECO:0000256" key="6">
    <source>
        <dbReference type="ARBA" id="ARBA00022737"/>
    </source>
</evidence>
<dbReference type="Gene3D" id="1.10.1200.10">
    <property type="entry name" value="ACP-like"/>
    <property type="match status" value="2"/>
</dbReference>
<dbReference type="InterPro" id="IPR010080">
    <property type="entry name" value="Thioester_reductase-like_dom"/>
</dbReference>
<dbReference type="PANTHER" id="PTHR45527">
    <property type="entry name" value="NONRIBOSOMAL PEPTIDE SYNTHETASE"/>
    <property type="match status" value="1"/>
</dbReference>
<dbReference type="InterPro" id="IPR020459">
    <property type="entry name" value="AMP-binding"/>
</dbReference>
<dbReference type="Gene3D" id="3.40.50.980">
    <property type="match status" value="4"/>
</dbReference>
<dbReference type="InterPro" id="IPR009081">
    <property type="entry name" value="PP-bd_ACP"/>
</dbReference>
<dbReference type="Gene3D" id="2.30.38.10">
    <property type="entry name" value="Luciferase, Domain 3"/>
    <property type="match status" value="2"/>
</dbReference>
<dbReference type="CDD" id="cd05235">
    <property type="entry name" value="SDR_e1"/>
    <property type="match status" value="1"/>
</dbReference>
<name>A0A3S8S0J1_9BACL</name>
<dbReference type="Gene3D" id="3.30.559.30">
    <property type="entry name" value="Nonribosomal peptide synthetase, condensation domain"/>
    <property type="match status" value="2"/>
</dbReference>
<dbReference type="InterPro" id="IPR045851">
    <property type="entry name" value="AMP-bd_C_sf"/>
</dbReference>
<keyword evidence="7" id="KW-0045">Antibiotic biosynthesis</keyword>
<dbReference type="GO" id="GO:0016874">
    <property type="term" value="F:ligase activity"/>
    <property type="evidence" value="ECO:0007669"/>
    <property type="project" value="UniProtKB-KW"/>
</dbReference>
<dbReference type="FunFam" id="1.10.1200.10:FF:000005">
    <property type="entry name" value="Nonribosomal peptide synthetase 1"/>
    <property type="match status" value="1"/>
</dbReference>
<dbReference type="GO" id="GO:0031177">
    <property type="term" value="F:phosphopantetheine binding"/>
    <property type="evidence" value="ECO:0007669"/>
    <property type="project" value="InterPro"/>
</dbReference>
<dbReference type="InterPro" id="IPR000873">
    <property type="entry name" value="AMP-dep_synth/lig_dom"/>
</dbReference>
<dbReference type="Proteomes" id="UP000273145">
    <property type="component" value="Chromosome"/>
</dbReference>
<dbReference type="InterPro" id="IPR036291">
    <property type="entry name" value="NAD(P)-bd_dom_sf"/>
</dbReference>
<sequence>MFNPSNVKDIYSLSPMQRGMLFHYMKDHASRAYFDQTSFQITGALDNKALELSFKEIIRKYDILRTVFVYTKVKEPMQVVLKEREAAIHFEDISNLEPAAQEAYLQNYKETDRNRGFELSRDVLMRLSVFQLSSVRYHLLISTHHIIMDGWCLGILFKELFDLYHLQITGSPYPTEPAVPYSRYIQWLEEQDEEEARQFWQVYLENVGEASILPQRLAEATDRQDIVKSTFSFDKELTDSLQNLAKSCQVTLSTLFQTMWGVLLQKYTNCNEALFGAVISGRSPEIPEVEKIVGIFINTVPVRIQATRGMTVRQLLGQVQEFSVLTDKYGYLTLADLQELTGSSKRLVEHIVAFENVPTSADSPVVESIETGQADDTGEISIQSLEDDHEQTHYDLSVQVQLVEKLMVKLSYNSAVYTAESIALVFGHLVTIAQQIINDPDILIQDISIVTAEERQQLLFEFNDFHIELPEGQTVHELFEQQVLSTPEKQAVVFNGNSLTYGELNQEANKVARMIRSHGVLPNEIVALMVEHCLEMIIGVLGILKAGAAYMPIDPSYPVQRVEYMLEDSRTAYLLMTPQLRAPVSFGGTAIMLEKAAWDGYSEENVEPVHQSEDLAYVIYTSGSTGQPKGVMIEHRALVNLCVWHNQAFNMTSDDRCTKLAGFGFDASVWETFPSLTRGAALHILDESIRGDIYALQNYFETNGITVSFLPTQLAAQFMELDNRSLRLLLIGGDRANHMTSQRYLVVNNYGPTENTVVTTSGVLDAEDRRLPIGKPVANHRVCILDLSGHLQPVGVPGELCVSGEGLARGYLNQPALTAERFIQHPLLPGERMYRTGDLARWLPDGTIEYLGRSDEQVKIRGYRIEPAEIDFKLLQHPAVREALTIAQNDAKGDTYLCSYIVVSEKWTIPELRKHLIQTLPEYMVPAHFMELAELPLTANGKVDRRALPQPMIQSERVYMAPRTETEEKLAALFAEVLGVPAVGIDDHFFELGGHSLKAMTLVSRIHKEMDVEIPLNDVFLHATVREMADLLSQAESSGFQSIPLAPIQKYYPVSFAQRRMYVVQQMTDTEMTSYNIPLLFEIKGELDVQQLQSSLEKLVQRHEVLRTSFHMKDGNLVQEIHSEVRTPLEIIHTTEQHLKAELEGFIRPFKLTEAPLFRVGLVETEMDRKIFVLDMHHIISDGVSTNVLLSELFLLYQNEELPFQRLQYKDYAVWQQAPEKQAQLQQQEQYWQNQFADNLPTLDLFTDYPRPSIQDFAGDQWTFQLDAELLRQIRTFCHDQGITLYMFLLATYQLLLSKYTGQKDIVVGSPIAGRPHADLERVVGMFVNTLALRGKLEPGQSFTAYLSQMKDVVLEAYANSEYPFEQIVEKLNLSRNLGRHPLFDTMLSLQNMEVSALRIPNLEISSFDMGWCQAKFDLNWMIAEGEESLHFTIEYSTSLFKEETIKRMGVHFAHLISQVIAQPNRSLESIELATVEDQRSIREISGDYSSYPRRRTLHSLFESQVKKRPDSVALIMGDQQLTYHELNERANQLARILRRKGVQPDQVVGLMTERSFDMIVAILAIFKAGGAYMPIDPSYPDERINYMLEDSHAPLLLVQHSGLLRAELDHAGEILILSEVQAEGESGQNLRPVAKADNLAYVMYTSGSTGQPKGVMTTHRNVVRTVVNNGYLDITPEDRLLQLSNYAFDGSTFDIYGALIHGATLVLVSREEMLDPSKLVHLIRKEGITVTFMTTALFNTLVDLDLEGLERLRKLVFGGEQASVKHVQKALDKLGEGRLVNGYGPTETTVFAATWTVDQSVHESGIVPIGWPLNNTVIHIVDAAGRLQPIGVAGELCVSGDGVARGYLNRPELTAERFVPNPWEPGTMMYRTGDLARWLPGGTIEYLGRMDQQVKIRGHRIELGEIEAKLLEHPVVRETVLIARQDGQGHSSLCAYVVTDGDWTAAELHRHLASSLPEYMIPSSFTGLPQLPLTSNGKVDKRALPEPEVGVQIQRDRVAPSDETEAALLDMVADAMGIDSKKLSMTDNLFELGAHSLTILKILGKSYAMNWELEMKDFYTYSSLGEIAQKIREQDDAAAKQAMRLETDSFQFSEPVKVPVVPVVKKDHQLQHVLLIGVTGFLGIHMLYELLSSTTAAVTCLVRGSDEEDALGRVKDKLKFYFAGSSSLSFSEEWFNRVIVQKGDITQDQFGLEDSEIIALGAKVDTVIHTAALVKHYGFYDEFEQINVHGTRRVAEFCKAYDIPLHYVSTLSVAGTTVMGKEELQIFTEKDFYIGQDYRSNVYLRSKFEAEAVLMEGLEQNLDVFIYRVGNLSGRYVDGWFQKNIAENMFYLTLKALIALEGGDAEFLQGLVDLTQIDICAKAIITIMQSEKITDRVFHLSNPHLVTYGDIYKAFEKFGFKQHENTYEQLREKLLQFQSLDEEKQLLAGIITTLLDQGDQQSKPNVYVDNSSTLRLLEEIGFEYPVPDSRYLNMFAAYTIKTGFIKQEQGTAT</sequence>
<dbReference type="Pfam" id="PF07993">
    <property type="entry name" value="NAD_binding_4"/>
    <property type="match status" value="1"/>
</dbReference>
<dbReference type="SUPFAM" id="SSF47336">
    <property type="entry name" value="ACP-like"/>
    <property type="match status" value="2"/>
</dbReference>
<evidence type="ECO:0000256" key="7">
    <source>
        <dbReference type="ARBA" id="ARBA00023194"/>
    </source>
</evidence>
<dbReference type="InterPro" id="IPR013120">
    <property type="entry name" value="FAR_NAD-bd"/>
</dbReference>
<keyword evidence="8" id="KW-0511">Multifunctional enzyme</keyword>
<dbReference type="InterPro" id="IPR023213">
    <property type="entry name" value="CAT-like_dom_sf"/>
</dbReference>
<evidence type="ECO:0000313" key="11">
    <source>
        <dbReference type="Proteomes" id="UP000273145"/>
    </source>
</evidence>
<dbReference type="InterPro" id="IPR036736">
    <property type="entry name" value="ACP-like_sf"/>
</dbReference>
<dbReference type="SUPFAM" id="SSF51735">
    <property type="entry name" value="NAD(P)-binding Rossmann-fold domains"/>
    <property type="match status" value="1"/>
</dbReference>
<dbReference type="Pfam" id="PF00550">
    <property type="entry name" value="PP-binding"/>
    <property type="match status" value="2"/>
</dbReference>
<dbReference type="InterPro" id="IPR020806">
    <property type="entry name" value="PKS_PP-bd"/>
</dbReference>
<dbReference type="Gene3D" id="3.30.559.10">
    <property type="entry name" value="Chloramphenicol acetyltransferase-like domain"/>
    <property type="match status" value="2"/>
</dbReference>
<dbReference type="FunFam" id="3.40.50.980:FF:000001">
    <property type="entry name" value="Non-ribosomal peptide synthetase"/>
    <property type="match status" value="2"/>
</dbReference>
<dbReference type="InterPro" id="IPR020845">
    <property type="entry name" value="AMP-binding_CS"/>
</dbReference>
<dbReference type="PROSITE" id="PS00455">
    <property type="entry name" value="AMP_BINDING"/>
    <property type="match status" value="2"/>
</dbReference>
<keyword evidence="6" id="KW-0677">Repeat</keyword>
<dbReference type="NCBIfam" id="NF003417">
    <property type="entry name" value="PRK04813.1"/>
    <property type="match status" value="2"/>
</dbReference>
<evidence type="ECO:0000256" key="8">
    <source>
        <dbReference type="ARBA" id="ARBA00023268"/>
    </source>
</evidence>
<dbReference type="SUPFAM" id="SSF52777">
    <property type="entry name" value="CoA-dependent acyltransferases"/>
    <property type="match status" value="4"/>
</dbReference>
<keyword evidence="3" id="KW-0596">Phosphopantetheine</keyword>
<organism evidence="10 11">
    <name type="scientific">Paenibacillus lentus</name>
    <dbReference type="NCBI Taxonomy" id="1338368"/>
    <lineage>
        <taxon>Bacteria</taxon>
        <taxon>Bacillati</taxon>
        <taxon>Bacillota</taxon>
        <taxon>Bacilli</taxon>
        <taxon>Bacillales</taxon>
        <taxon>Paenibacillaceae</taxon>
        <taxon>Paenibacillus</taxon>
    </lineage>
</organism>
<dbReference type="PROSITE" id="PS50075">
    <property type="entry name" value="CARRIER"/>
    <property type="match status" value="2"/>
</dbReference>
<dbReference type="GO" id="GO:0043041">
    <property type="term" value="P:amino acid activation for nonribosomal peptide biosynthetic process"/>
    <property type="evidence" value="ECO:0007669"/>
    <property type="project" value="TreeGrafter"/>
</dbReference>
<evidence type="ECO:0000256" key="4">
    <source>
        <dbReference type="ARBA" id="ARBA00022553"/>
    </source>
</evidence>
<dbReference type="CDD" id="cd12117">
    <property type="entry name" value="A_NRPS_Srf_like"/>
    <property type="match status" value="1"/>
</dbReference>
<dbReference type="PRINTS" id="PR00154">
    <property type="entry name" value="AMPBINDING"/>
</dbReference>
<gene>
    <name evidence="10" type="ORF">EIM92_22850</name>
</gene>
<dbReference type="GO" id="GO:0017000">
    <property type="term" value="P:antibiotic biosynthetic process"/>
    <property type="evidence" value="ECO:0007669"/>
    <property type="project" value="UniProtKB-KW"/>
</dbReference>
<evidence type="ECO:0000256" key="3">
    <source>
        <dbReference type="ARBA" id="ARBA00022450"/>
    </source>
</evidence>
<evidence type="ECO:0000313" key="10">
    <source>
        <dbReference type="EMBL" id="AZK48667.1"/>
    </source>
</evidence>
<dbReference type="InterPro" id="IPR001242">
    <property type="entry name" value="Condensation_dom"/>
</dbReference>
<keyword evidence="5" id="KW-0436">Ligase</keyword>
<feature type="domain" description="Carrier" evidence="9">
    <location>
        <begin position="2000"/>
        <end position="2076"/>
    </location>
</feature>
<dbReference type="SUPFAM" id="SSF56801">
    <property type="entry name" value="Acetyl-CoA synthetase-like"/>
    <property type="match status" value="2"/>
</dbReference>
<evidence type="ECO:0000259" key="9">
    <source>
        <dbReference type="PROSITE" id="PS50075"/>
    </source>
</evidence>
<dbReference type="SMART" id="SM00823">
    <property type="entry name" value="PKS_PP"/>
    <property type="match status" value="1"/>
</dbReference>
<dbReference type="RefSeq" id="WP_125084818.1">
    <property type="nucleotide sequence ID" value="NZ_CP034248.1"/>
</dbReference>
<dbReference type="Gene3D" id="3.40.50.720">
    <property type="entry name" value="NAD(P)-binding Rossmann-like Domain"/>
    <property type="match status" value="1"/>
</dbReference>
<dbReference type="InterPro" id="IPR010071">
    <property type="entry name" value="AA_adenyl_dom"/>
</dbReference>
<keyword evidence="11" id="KW-1185">Reference proteome</keyword>
<dbReference type="CDD" id="cd05930">
    <property type="entry name" value="A_NRPS"/>
    <property type="match status" value="1"/>
</dbReference>
<dbReference type="FunFam" id="3.40.50.12780:FF:000012">
    <property type="entry name" value="Non-ribosomal peptide synthetase"/>
    <property type="match status" value="2"/>
</dbReference>
<dbReference type="OrthoDB" id="9765680at2"/>
<comment type="similarity">
    <text evidence="2">Belongs to the ATP-dependent AMP-binding enzyme family.</text>
</comment>
<dbReference type="NCBIfam" id="TIGR01733">
    <property type="entry name" value="AA-adenyl-dom"/>
    <property type="match status" value="2"/>
</dbReference>
<dbReference type="GO" id="GO:0044550">
    <property type="term" value="P:secondary metabolite biosynthetic process"/>
    <property type="evidence" value="ECO:0007669"/>
    <property type="project" value="UniProtKB-ARBA"/>
</dbReference>
<dbReference type="Pfam" id="PF13193">
    <property type="entry name" value="AMP-binding_C"/>
    <property type="match status" value="2"/>
</dbReference>
<dbReference type="InterPro" id="IPR025110">
    <property type="entry name" value="AMP-bd_C"/>
</dbReference>
<dbReference type="PANTHER" id="PTHR45527:SF1">
    <property type="entry name" value="FATTY ACID SYNTHASE"/>
    <property type="match status" value="1"/>
</dbReference>
<dbReference type="PROSITE" id="PS00012">
    <property type="entry name" value="PHOSPHOPANTETHEINE"/>
    <property type="match status" value="1"/>
</dbReference>
<evidence type="ECO:0000256" key="5">
    <source>
        <dbReference type="ARBA" id="ARBA00022598"/>
    </source>
</evidence>
<dbReference type="KEGG" id="plen:EIM92_22850"/>
<comment type="cofactor">
    <cofactor evidence="1">
        <name>pantetheine 4'-phosphate</name>
        <dbReference type="ChEBI" id="CHEBI:47942"/>
    </cofactor>
</comment>
<dbReference type="Pfam" id="PF00501">
    <property type="entry name" value="AMP-binding"/>
    <property type="match status" value="2"/>
</dbReference>
<proteinExistence type="inferred from homology"/>
<dbReference type="FunFam" id="3.40.50.980:FF:000002">
    <property type="entry name" value="Enterobactin synthetase component F"/>
    <property type="match status" value="1"/>
</dbReference>
<dbReference type="GO" id="GO:0005829">
    <property type="term" value="C:cytosol"/>
    <property type="evidence" value="ECO:0007669"/>
    <property type="project" value="TreeGrafter"/>
</dbReference>
<dbReference type="Gene3D" id="3.30.300.30">
    <property type="match status" value="2"/>
</dbReference>
<evidence type="ECO:0000256" key="1">
    <source>
        <dbReference type="ARBA" id="ARBA00001957"/>
    </source>
</evidence>
<protein>
    <submittedName>
        <fullName evidence="10">Amino acid adenylation domain-containing protein</fullName>
    </submittedName>
</protein>
<dbReference type="EMBL" id="CP034248">
    <property type="protein sequence ID" value="AZK48667.1"/>
    <property type="molecule type" value="Genomic_DNA"/>
</dbReference>
<dbReference type="Pfam" id="PF00668">
    <property type="entry name" value="Condensation"/>
    <property type="match status" value="2"/>
</dbReference>
<dbReference type="CDD" id="cd19543">
    <property type="entry name" value="DCL_NRPS"/>
    <property type="match status" value="1"/>
</dbReference>